<evidence type="ECO:0000313" key="10">
    <source>
        <dbReference type="EMBL" id="ABW01437.1"/>
    </source>
</evidence>
<keyword evidence="3" id="KW-0963">Cytoplasm</keyword>
<dbReference type="EMBL" id="CP000852">
    <property type="protein sequence ID" value="ABW01437.1"/>
    <property type="molecule type" value="Genomic_DNA"/>
</dbReference>
<accession>A8MCD1</accession>
<evidence type="ECO:0000259" key="9">
    <source>
        <dbReference type="Pfam" id="PF07650"/>
    </source>
</evidence>
<dbReference type="eggNOG" id="arCOG04325">
    <property type="taxonomic scope" value="Archaea"/>
</dbReference>
<dbReference type="HOGENOM" id="CLU_730800_0_0_2"/>
<evidence type="ECO:0000256" key="4">
    <source>
        <dbReference type="ARBA" id="ARBA00022741"/>
    </source>
</evidence>
<dbReference type="GeneID" id="5710072"/>
<dbReference type="InterPro" id="IPR027417">
    <property type="entry name" value="P-loop_NTPase"/>
</dbReference>
<dbReference type="RefSeq" id="WP_012185657.1">
    <property type="nucleotide sequence ID" value="NC_009954.1"/>
</dbReference>
<evidence type="ECO:0000259" key="8">
    <source>
        <dbReference type="Pfam" id="PF02562"/>
    </source>
</evidence>
<comment type="similarity">
    <text evidence="2">Belongs to the PhoH family.</text>
</comment>
<dbReference type="PROSITE" id="PS50084">
    <property type="entry name" value="KH_TYPE_1"/>
    <property type="match status" value="1"/>
</dbReference>
<dbReference type="STRING" id="397948.Cmaq_0596"/>
<evidence type="ECO:0000256" key="3">
    <source>
        <dbReference type="ARBA" id="ARBA00022490"/>
    </source>
</evidence>
<dbReference type="GO" id="GO:0005524">
    <property type="term" value="F:ATP binding"/>
    <property type="evidence" value="ECO:0007669"/>
    <property type="project" value="UniProtKB-KW"/>
</dbReference>
<dbReference type="Gene3D" id="3.40.50.300">
    <property type="entry name" value="P-loop containing nucleotide triphosphate hydrolases"/>
    <property type="match status" value="1"/>
</dbReference>
<keyword evidence="5" id="KW-0067">ATP-binding</keyword>
<reference evidence="10 11" key="1">
    <citation type="submission" date="2007-10" db="EMBL/GenBank/DDBJ databases">
        <title>Complete sequence of Caldivirga maquilingensis IC-167.</title>
        <authorList>
            <consortium name="US DOE Joint Genome Institute"/>
            <person name="Copeland A."/>
            <person name="Lucas S."/>
            <person name="Lapidus A."/>
            <person name="Barry K."/>
            <person name="Glavina del Rio T."/>
            <person name="Dalin E."/>
            <person name="Tice H."/>
            <person name="Pitluck S."/>
            <person name="Saunders E."/>
            <person name="Brettin T."/>
            <person name="Bruce D."/>
            <person name="Detter J.C."/>
            <person name="Han C."/>
            <person name="Schmutz J."/>
            <person name="Larimer F."/>
            <person name="Land M."/>
            <person name="Hauser L."/>
            <person name="Kyrpides N."/>
            <person name="Ivanova N."/>
            <person name="Biddle J.F."/>
            <person name="Zhang Z."/>
            <person name="Fitz-Gibbon S.T."/>
            <person name="Lowe T.M."/>
            <person name="Saltikov C."/>
            <person name="House C.H."/>
            <person name="Richardson P."/>
        </authorList>
    </citation>
    <scope>NUCLEOTIDE SEQUENCE [LARGE SCALE GENOMIC DNA]</scope>
    <source>
        <strain evidence="11">ATCC 700844 / DSM 13496 / JCM 10307 / IC-167</strain>
    </source>
</reference>
<dbReference type="InterPro" id="IPR003714">
    <property type="entry name" value="PhoH"/>
</dbReference>
<evidence type="ECO:0000256" key="1">
    <source>
        <dbReference type="ARBA" id="ARBA00004496"/>
    </source>
</evidence>
<dbReference type="GO" id="GO:0003723">
    <property type="term" value="F:RNA binding"/>
    <property type="evidence" value="ECO:0007669"/>
    <property type="project" value="UniProtKB-UniRule"/>
</dbReference>
<keyword evidence="11" id="KW-1185">Reference proteome</keyword>
<keyword evidence="7" id="KW-0694">RNA-binding</keyword>
<dbReference type="Pfam" id="PF02562">
    <property type="entry name" value="PhoH"/>
    <property type="match status" value="1"/>
</dbReference>
<dbReference type="KEGG" id="cma:Cmaq_0596"/>
<evidence type="ECO:0000256" key="6">
    <source>
        <dbReference type="ARBA" id="ARBA00039970"/>
    </source>
</evidence>
<dbReference type="GO" id="GO:0005829">
    <property type="term" value="C:cytosol"/>
    <property type="evidence" value="ECO:0007669"/>
    <property type="project" value="TreeGrafter"/>
</dbReference>
<feature type="domain" description="PhoH-like protein" evidence="8">
    <location>
        <begin position="9"/>
        <end position="214"/>
    </location>
</feature>
<gene>
    <name evidence="10" type="ordered locus">Cmaq_0596</name>
</gene>
<dbReference type="PANTHER" id="PTHR30473">
    <property type="entry name" value="PROTEIN PHOH"/>
    <property type="match status" value="1"/>
</dbReference>
<keyword evidence="4" id="KW-0547">Nucleotide-binding</keyword>
<comment type="subcellular location">
    <subcellularLocation>
        <location evidence="1">Cytoplasm</location>
    </subcellularLocation>
</comment>
<evidence type="ECO:0000256" key="5">
    <source>
        <dbReference type="ARBA" id="ARBA00022840"/>
    </source>
</evidence>
<dbReference type="PANTHER" id="PTHR30473:SF1">
    <property type="entry name" value="PHOH-LIKE PROTEIN"/>
    <property type="match status" value="1"/>
</dbReference>
<dbReference type="AlphaFoldDB" id="A8MCD1"/>
<evidence type="ECO:0000256" key="2">
    <source>
        <dbReference type="ARBA" id="ARBA00010393"/>
    </source>
</evidence>
<dbReference type="Pfam" id="PF07650">
    <property type="entry name" value="KH_2"/>
    <property type="match status" value="1"/>
</dbReference>
<organism evidence="10 11">
    <name type="scientific">Caldivirga maquilingensis (strain ATCC 700844 / DSM 13496 / JCM 10307 / IC-167)</name>
    <dbReference type="NCBI Taxonomy" id="397948"/>
    <lineage>
        <taxon>Archaea</taxon>
        <taxon>Thermoproteota</taxon>
        <taxon>Thermoprotei</taxon>
        <taxon>Thermoproteales</taxon>
        <taxon>Thermoproteaceae</taxon>
        <taxon>Caldivirga</taxon>
    </lineage>
</organism>
<name>A8MCD1_CALMQ</name>
<protein>
    <recommendedName>
        <fullName evidence="6">PhoH-like protein</fullName>
    </recommendedName>
</protein>
<proteinExistence type="inferred from homology"/>
<evidence type="ECO:0000313" key="11">
    <source>
        <dbReference type="Proteomes" id="UP000001137"/>
    </source>
</evidence>
<dbReference type="SUPFAM" id="SSF52540">
    <property type="entry name" value="P-loop containing nucleoside triphosphate hydrolases"/>
    <property type="match status" value="1"/>
</dbReference>
<dbReference type="Proteomes" id="UP000001137">
    <property type="component" value="Chromosome"/>
</dbReference>
<dbReference type="InterPro" id="IPR004044">
    <property type="entry name" value="KH_dom_type_2"/>
</dbReference>
<feature type="domain" description="KH type-2" evidence="9">
    <location>
        <begin position="254"/>
        <end position="297"/>
    </location>
</feature>
<dbReference type="InterPro" id="IPR051451">
    <property type="entry name" value="PhoH2-like"/>
</dbReference>
<evidence type="ECO:0000256" key="7">
    <source>
        <dbReference type="PROSITE-ProRule" id="PRU00117"/>
    </source>
</evidence>
<sequence length="379" mass="42590">MMSSLFDNVKPLTMGQERLINVLKDDGNEVVGAFGPTGTGKSFITVIYGISAVLSGRFKRLIIARPLIDITSGKLESPEELGDLYYRVAGQYLYDILGDMVPRDDMEKMLRDGRVIVTDVSYLRGRTFDESVILLDDAQHAPPENAAEVLMRMGRNARLIIAGDPILQRPLGIEKDGATLMREVLLNEEKAMVVDLGLKDIIRPGAKRGLKLMFELRLRRRSLNDDEKKLMDVIRVHAPDADVVTVVGFRDIKENLDIKSENAPDALIVAKEGYLGRVVGKGGERIKAIENDSGFKLIRTVEMSLDFKQWIRTIHPISWIIKHIVDVDFAGPELQVILRREMGAFVGPKGTYIRLLDRVFKRLLNIGVRAIEEEQPTEQ</sequence>